<gene>
    <name evidence="2" type="ORF">A2954_01355</name>
</gene>
<feature type="domain" description="Glycosyltransferase 2-like" evidence="1">
    <location>
        <begin position="8"/>
        <end position="152"/>
    </location>
</feature>
<evidence type="ECO:0000313" key="3">
    <source>
        <dbReference type="Proteomes" id="UP000177698"/>
    </source>
</evidence>
<dbReference type="STRING" id="1802056.A2954_01355"/>
<dbReference type="AlphaFoldDB" id="A0A1F7IGI0"/>
<proteinExistence type="predicted"/>
<dbReference type="Proteomes" id="UP000177698">
    <property type="component" value="Unassembled WGS sequence"/>
</dbReference>
<protein>
    <recommendedName>
        <fullName evidence="1">Glycosyltransferase 2-like domain-containing protein</fullName>
    </recommendedName>
</protein>
<evidence type="ECO:0000313" key="2">
    <source>
        <dbReference type="EMBL" id="OGK42472.1"/>
    </source>
</evidence>
<comment type="caution">
    <text evidence="2">The sequence shown here is derived from an EMBL/GenBank/DDBJ whole genome shotgun (WGS) entry which is preliminary data.</text>
</comment>
<accession>A0A1F7IGI0</accession>
<dbReference type="SUPFAM" id="SSF53448">
    <property type="entry name" value="Nucleotide-diphospho-sugar transferases"/>
    <property type="match status" value="1"/>
</dbReference>
<dbReference type="PANTHER" id="PTHR48090">
    <property type="entry name" value="UNDECAPRENYL-PHOSPHATE 4-DEOXY-4-FORMAMIDO-L-ARABINOSE TRANSFERASE-RELATED"/>
    <property type="match status" value="1"/>
</dbReference>
<dbReference type="Gene3D" id="3.90.550.10">
    <property type="entry name" value="Spore Coat Polysaccharide Biosynthesis Protein SpsA, Chain A"/>
    <property type="match status" value="1"/>
</dbReference>
<dbReference type="Pfam" id="PF00535">
    <property type="entry name" value="Glycos_transf_2"/>
    <property type="match status" value="1"/>
</dbReference>
<sequence length="233" mass="26919">MKSKINFSIVFPVMNQEDHIEKVVTVYHRALTKNKVSFELIGVVNCSRDKSYEIGVKLSKKLPHVTFYELKDCGFGLGILHGLKKAKGEFLCYLNCARVHSPDLILCLKHFTVDDKFLVHGIRMTRKKIRKIGTLLYNTLMRVIFKIPNRDIGGNPNIFSRENYNKLKLSFTDSMIDVEILEKSRMLKIPVIEVPVFTSERHGGHSTSNIKTVFRLLKEATIYWLKTRVFSKI</sequence>
<dbReference type="EMBL" id="MGAG01000002">
    <property type="protein sequence ID" value="OGK42472.1"/>
    <property type="molecule type" value="Genomic_DNA"/>
</dbReference>
<dbReference type="InterPro" id="IPR050256">
    <property type="entry name" value="Glycosyltransferase_2"/>
</dbReference>
<organism evidence="2 3">
    <name type="scientific">Candidatus Roizmanbacteria bacterium RIFCSPLOWO2_01_FULL_37_12</name>
    <dbReference type="NCBI Taxonomy" id="1802056"/>
    <lineage>
        <taxon>Bacteria</taxon>
        <taxon>Candidatus Roizmaniibacteriota</taxon>
    </lineage>
</organism>
<dbReference type="InterPro" id="IPR029044">
    <property type="entry name" value="Nucleotide-diphossugar_trans"/>
</dbReference>
<dbReference type="InterPro" id="IPR001173">
    <property type="entry name" value="Glyco_trans_2-like"/>
</dbReference>
<evidence type="ECO:0000259" key="1">
    <source>
        <dbReference type="Pfam" id="PF00535"/>
    </source>
</evidence>
<name>A0A1F7IGI0_9BACT</name>
<reference evidence="2 3" key="1">
    <citation type="journal article" date="2016" name="Nat. Commun.">
        <title>Thousands of microbial genomes shed light on interconnected biogeochemical processes in an aquifer system.</title>
        <authorList>
            <person name="Anantharaman K."/>
            <person name="Brown C.T."/>
            <person name="Hug L.A."/>
            <person name="Sharon I."/>
            <person name="Castelle C.J."/>
            <person name="Probst A.J."/>
            <person name="Thomas B.C."/>
            <person name="Singh A."/>
            <person name="Wilkins M.J."/>
            <person name="Karaoz U."/>
            <person name="Brodie E.L."/>
            <person name="Williams K.H."/>
            <person name="Hubbard S.S."/>
            <person name="Banfield J.F."/>
        </authorList>
    </citation>
    <scope>NUCLEOTIDE SEQUENCE [LARGE SCALE GENOMIC DNA]</scope>
</reference>